<organism evidence="2 3">
    <name type="scientific">Pseudonocardia alaniniphila</name>
    <dbReference type="NCBI Taxonomy" id="75291"/>
    <lineage>
        <taxon>Bacteria</taxon>
        <taxon>Bacillati</taxon>
        <taxon>Actinomycetota</taxon>
        <taxon>Actinomycetes</taxon>
        <taxon>Pseudonocardiales</taxon>
        <taxon>Pseudonocardiaceae</taxon>
        <taxon>Pseudonocardia</taxon>
    </lineage>
</organism>
<reference evidence="2 3" key="1">
    <citation type="submission" date="2022-03" db="EMBL/GenBank/DDBJ databases">
        <title>Pseudonocardia alaer sp. nov., a novel actinomycete isolated from reed forest soil.</title>
        <authorList>
            <person name="Wang L."/>
        </authorList>
    </citation>
    <scope>NUCLEOTIDE SEQUENCE [LARGE SCALE GENOMIC DNA]</scope>
    <source>
        <strain evidence="2 3">Y-16303</strain>
    </source>
</reference>
<comment type="caution">
    <text evidence="2">The sequence shown here is derived from an EMBL/GenBank/DDBJ whole genome shotgun (WGS) entry which is preliminary data.</text>
</comment>
<keyword evidence="3" id="KW-1185">Reference proteome</keyword>
<evidence type="ECO:0000313" key="3">
    <source>
        <dbReference type="Proteomes" id="UP001299970"/>
    </source>
</evidence>
<evidence type="ECO:0000259" key="1">
    <source>
        <dbReference type="Pfam" id="PF03435"/>
    </source>
</evidence>
<dbReference type="SUPFAM" id="SSF51735">
    <property type="entry name" value="NAD(P)-binding Rossmann-fold domains"/>
    <property type="match status" value="1"/>
</dbReference>
<evidence type="ECO:0000313" key="2">
    <source>
        <dbReference type="EMBL" id="MCH6169206.1"/>
    </source>
</evidence>
<gene>
    <name evidence="2" type="ORF">MMF94_26215</name>
</gene>
<dbReference type="InterPro" id="IPR005097">
    <property type="entry name" value="Sacchrp_dh_NADP-bd"/>
</dbReference>
<dbReference type="PANTHER" id="PTHR12286">
    <property type="entry name" value="SACCHAROPINE DEHYDROGENASE-LIKE OXIDOREDUCTASE"/>
    <property type="match status" value="1"/>
</dbReference>
<protein>
    <submittedName>
        <fullName evidence="2">Saccharopine dehydrogenase NADP-binding domain-containing protein</fullName>
    </submittedName>
</protein>
<dbReference type="Pfam" id="PF03435">
    <property type="entry name" value="Sacchrp_dh_NADP"/>
    <property type="match status" value="1"/>
</dbReference>
<dbReference type="Gene3D" id="3.40.50.720">
    <property type="entry name" value="NAD(P)-binding Rossmann-like Domain"/>
    <property type="match status" value="1"/>
</dbReference>
<dbReference type="RefSeq" id="WP_241039854.1">
    <property type="nucleotide sequence ID" value="NZ_BAAAJF010000021.1"/>
</dbReference>
<feature type="domain" description="Saccharopine dehydrogenase NADP binding" evidence="1">
    <location>
        <begin position="15"/>
        <end position="139"/>
    </location>
</feature>
<dbReference type="InterPro" id="IPR051276">
    <property type="entry name" value="Saccharopine_DH-like_oxidrdct"/>
</dbReference>
<proteinExistence type="predicted"/>
<sequence>MISADGRAPAELDLVVWGATGFTGRLVAERLVSHGHGLRWGLAARDEMALQRLSKEIGAPPDTPLIVADAHDAPSLLALVTRTRMVLSTVGPFQHVGSLLIELCATNGTDYVDINGEPLWMRSMIDRFEADARRTGARIVFSCGFESVPFELGVHVLETRAFARWGVPLPRVSSRIALADVGGFTAGSIASLVASAEAARSDPALGALSNDPFVLAGGFRGPEQPRPAQPEFDDRLGMWAAPWVMGPINAANLHRSNALQGHAWSEDFTYDELMLAGPGDLGREIAAEMTAVMAAIVAPRAAGAARGAQADPVAGAAPTYRILLVGTDTDGRRLRTTVAGEGNAGDEATAAMVTEVARCLLDDVPGAAGGMWTPGALAGDLLVARLTERGVMTF</sequence>
<dbReference type="Proteomes" id="UP001299970">
    <property type="component" value="Unassembled WGS sequence"/>
</dbReference>
<dbReference type="PANTHER" id="PTHR12286:SF5">
    <property type="entry name" value="SACCHAROPINE DEHYDROGENASE-LIKE OXIDOREDUCTASE"/>
    <property type="match status" value="1"/>
</dbReference>
<dbReference type="InterPro" id="IPR036291">
    <property type="entry name" value="NAD(P)-bd_dom_sf"/>
</dbReference>
<name>A0ABS9TLQ8_9PSEU</name>
<accession>A0ABS9TLQ8</accession>
<dbReference type="EMBL" id="JAKXMK010000024">
    <property type="protein sequence ID" value="MCH6169206.1"/>
    <property type="molecule type" value="Genomic_DNA"/>
</dbReference>